<feature type="transmembrane region" description="Helical" evidence="1">
    <location>
        <begin position="48"/>
        <end position="67"/>
    </location>
</feature>
<dbReference type="InterPro" id="IPR057702">
    <property type="entry name" value="DUF7942"/>
</dbReference>
<accession>A0ABN3K2C2</accession>
<keyword evidence="3" id="KW-1185">Reference proteome</keyword>
<comment type="caution">
    <text evidence="2">The sequence shown here is derived from an EMBL/GenBank/DDBJ whole genome shotgun (WGS) entry which is preliminary data.</text>
</comment>
<evidence type="ECO:0000313" key="2">
    <source>
        <dbReference type="EMBL" id="GAA2447337.1"/>
    </source>
</evidence>
<sequence length="109" mass="11339">MGGTRRGGRVLTAVAGTWTARVYLALCCALLVWVVADTVLVDHPDASMAAVFPLLATAPLSLVFLFLPGDGGLFGYVLIVTVSALVNAALLNWAVRAAGRREGSTGDPR</sequence>
<proteinExistence type="predicted"/>
<dbReference type="NCBIfam" id="NF046119">
    <property type="entry name" value="memb_SCO4225"/>
    <property type="match status" value="1"/>
</dbReference>
<organism evidence="2 3">
    <name type="scientific">Streptomyces macrosporus</name>
    <dbReference type="NCBI Taxonomy" id="44032"/>
    <lineage>
        <taxon>Bacteria</taxon>
        <taxon>Bacillati</taxon>
        <taxon>Actinomycetota</taxon>
        <taxon>Actinomycetes</taxon>
        <taxon>Kitasatosporales</taxon>
        <taxon>Streptomycetaceae</taxon>
        <taxon>Streptomyces</taxon>
    </lineage>
</organism>
<keyword evidence="1" id="KW-0812">Transmembrane</keyword>
<dbReference type="EMBL" id="BAAASZ010000024">
    <property type="protein sequence ID" value="GAA2447337.1"/>
    <property type="molecule type" value="Genomic_DNA"/>
</dbReference>
<evidence type="ECO:0000313" key="3">
    <source>
        <dbReference type="Proteomes" id="UP001501638"/>
    </source>
</evidence>
<evidence type="ECO:0008006" key="4">
    <source>
        <dbReference type="Google" id="ProtNLM"/>
    </source>
</evidence>
<protein>
    <recommendedName>
        <fullName evidence="4">Integral membrane protein</fullName>
    </recommendedName>
</protein>
<dbReference type="RefSeq" id="WP_344323626.1">
    <property type="nucleotide sequence ID" value="NZ_BAAASZ010000024.1"/>
</dbReference>
<dbReference type="Pfam" id="PF25637">
    <property type="entry name" value="DUF7942"/>
    <property type="match status" value="1"/>
</dbReference>
<reference evidence="2 3" key="1">
    <citation type="journal article" date="2019" name="Int. J. Syst. Evol. Microbiol.">
        <title>The Global Catalogue of Microorganisms (GCM) 10K type strain sequencing project: providing services to taxonomists for standard genome sequencing and annotation.</title>
        <authorList>
            <consortium name="The Broad Institute Genomics Platform"/>
            <consortium name="The Broad Institute Genome Sequencing Center for Infectious Disease"/>
            <person name="Wu L."/>
            <person name="Ma J."/>
        </authorList>
    </citation>
    <scope>NUCLEOTIDE SEQUENCE [LARGE SCALE GENOMIC DNA]</scope>
    <source>
        <strain evidence="2 3">JCM 6305</strain>
    </source>
</reference>
<keyword evidence="1" id="KW-1133">Transmembrane helix</keyword>
<dbReference type="Proteomes" id="UP001501638">
    <property type="component" value="Unassembled WGS sequence"/>
</dbReference>
<feature type="transmembrane region" description="Helical" evidence="1">
    <location>
        <begin position="20"/>
        <end position="41"/>
    </location>
</feature>
<name>A0ABN3K2C2_9ACTN</name>
<gene>
    <name evidence="2" type="ORF">GCM10010405_33470</name>
</gene>
<feature type="transmembrane region" description="Helical" evidence="1">
    <location>
        <begin position="73"/>
        <end position="95"/>
    </location>
</feature>
<keyword evidence="1" id="KW-0472">Membrane</keyword>
<evidence type="ECO:0000256" key="1">
    <source>
        <dbReference type="SAM" id="Phobius"/>
    </source>
</evidence>